<gene>
    <name evidence="2" type="ORF">HPP92_015620</name>
    <name evidence="1" type="ORF">HPP92_016279</name>
</gene>
<organism evidence="2 4">
    <name type="scientific">Vanilla planifolia</name>
    <name type="common">Vanilla</name>
    <dbReference type="NCBI Taxonomy" id="51239"/>
    <lineage>
        <taxon>Eukaryota</taxon>
        <taxon>Viridiplantae</taxon>
        <taxon>Streptophyta</taxon>
        <taxon>Embryophyta</taxon>
        <taxon>Tracheophyta</taxon>
        <taxon>Spermatophyta</taxon>
        <taxon>Magnoliopsida</taxon>
        <taxon>Liliopsida</taxon>
        <taxon>Asparagales</taxon>
        <taxon>Orchidaceae</taxon>
        <taxon>Vanilloideae</taxon>
        <taxon>Vanilleae</taxon>
        <taxon>Vanilla</taxon>
    </lineage>
</organism>
<dbReference type="EMBL" id="JADCNM010000008">
    <property type="protein sequence ID" value="KAG0471074.1"/>
    <property type="molecule type" value="Genomic_DNA"/>
</dbReference>
<dbReference type="Proteomes" id="UP000636800">
    <property type="component" value="Unassembled WGS sequence"/>
</dbReference>
<comment type="caution">
    <text evidence="2">The sequence shown here is derived from an EMBL/GenBank/DDBJ whole genome shotgun (WGS) entry which is preliminary data.</text>
</comment>
<proteinExistence type="predicted"/>
<protein>
    <submittedName>
        <fullName evidence="2">Uncharacterized protein</fullName>
    </submittedName>
</protein>
<accession>A0A835QK20</accession>
<evidence type="ECO:0000313" key="2">
    <source>
        <dbReference type="EMBL" id="KAG0471074.1"/>
    </source>
</evidence>
<reference evidence="3 4" key="1">
    <citation type="journal article" date="2020" name="Nat. Food">
        <title>A phased Vanilla planifolia genome enables genetic improvement of flavour and production.</title>
        <authorList>
            <person name="Hasing T."/>
            <person name="Tang H."/>
            <person name="Brym M."/>
            <person name="Khazi F."/>
            <person name="Huang T."/>
            <person name="Chambers A.H."/>
        </authorList>
    </citation>
    <scope>NUCLEOTIDE SEQUENCE [LARGE SCALE GENOMIC DNA]</scope>
    <source>
        <tissue evidence="2">Leaf</tissue>
    </source>
</reference>
<evidence type="ECO:0000313" key="1">
    <source>
        <dbReference type="EMBL" id="KAG0469579.1"/>
    </source>
</evidence>
<dbReference type="Proteomes" id="UP000639772">
    <property type="component" value="Unassembled WGS sequence"/>
</dbReference>
<dbReference type="AlphaFoldDB" id="A0A835QK20"/>
<evidence type="ECO:0000313" key="4">
    <source>
        <dbReference type="Proteomes" id="UP000639772"/>
    </source>
</evidence>
<keyword evidence="3" id="KW-1185">Reference proteome</keyword>
<sequence>MVYAPWPCVATGLHVGPATIREHRAASPERNRRLDGQPNTNIVFLCFKTPGLLERVQSATSCDIAGEILWVAWPPEQGKGG</sequence>
<evidence type="ECO:0000313" key="3">
    <source>
        <dbReference type="Proteomes" id="UP000636800"/>
    </source>
</evidence>
<dbReference type="EMBL" id="JADCNL010000008">
    <property type="protein sequence ID" value="KAG0469579.1"/>
    <property type="molecule type" value="Genomic_DNA"/>
</dbReference>
<name>A0A835QK20_VANPL</name>